<reference evidence="6" key="1">
    <citation type="journal article" date="2019" name="Int. J. Syst. Evol. Microbiol.">
        <title>The Global Catalogue of Microorganisms (GCM) 10K type strain sequencing project: providing services to taxonomists for standard genome sequencing and annotation.</title>
        <authorList>
            <consortium name="The Broad Institute Genomics Platform"/>
            <consortium name="The Broad Institute Genome Sequencing Center for Infectious Disease"/>
            <person name="Wu L."/>
            <person name="Ma J."/>
        </authorList>
    </citation>
    <scope>NUCLEOTIDE SEQUENCE [LARGE SCALE GENOMIC DNA]</scope>
    <source>
        <strain evidence="6">JCM 14193</strain>
    </source>
</reference>
<dbReference type="RefSeq" id="WP_343783704.1">
    <property type="nucleotide sequence ID" value="NZ_BAAACZ010000018.1"/>
</dbReference>
<dbReference type="InterPro" id="IPR012851">
    <property type="entry name" value="Spore_coat_CotF-like"/>
</dbReference>
<comment type="similarity">
    <text evidence="3">Belongs to the CotF family.</text>
</comment>
<keyword evidence="6" id="KW-1185">Reference proteome</keyword>
<protein>
    <submittedName>
        <fullName evidence="5">Spore coat protein</fullName>
    </submittedName>
</protein>
<comment type="caution">
    <text evidence="5">The sequence shown here is derived from an EMBL/GenBank/DDBJ whole genome shotgun (WGS) entry which is preliminary data.</text>
</comment>
<evidence type="ECO:0000256" key="1">
    <source>
        <dbReference type="ARBA" id="ARBA00022969"/>
    </source>
</evidence>
<evidence type="ECO:0000313" key="6">
    <source>
        <dbReference type="Proteomes" id="UP001500740"/>
    </source>
</evidence>
<keyword evidence="5" id="KW-0946">Virion</keyword>
<feature type="compositionally biased region" description="Low complexity" evidence="4">
    <location>
        <begin position="1"/>
        <end position="14"/>
    </location>
</feature>
<dbReference type="InterPro" id="IPR012347">
    <property type="entry name" value="Ferritin-like"/>
</dbReference>
<dbReference type="PANTHER" id="PTHR39183:SF1">
    <property type="entry name" value="SPORE COAT PROTEIN F-LIKE PROTEIN YHCQ"/>
    <property type="match status" value="1"/>
</dbReference>
<comment type="subcellular location">
    <subcellularLocation>
        <location evidence="2">Spore coat</location>
    </subcellularLocation>
</comment>
<evidence type="ECO:0000256" key="4">
    <source>
        <dbReference type="SAM" id="MobiDB-lite"/>
    </source>
</evidence>
<dbReference type="Pfam" id="PF07875">
    <property type="entry name" value="Coat_F"/>
    <property type="match status" value="1"/>
</dbReference>
<sequence length="206" mass="23477">MQQQQNPNSQLKQSESLPKDKSHGAHAIFDADEAISTVIGTMEHYKMYEQNIQCQQLQGILTNQYNYLSQTYNTMVDAFQSGQKPTQPTTLYNMEISNDVTYGMQPSQPKQPEQNPQQLNDQCYSSFMLGHLKACATGATTAALEATNPVMRRVLQDGVANFCEMAYEVFLYQNDKNYYQVPQFDDQTTTQLLNSYAPMTNQQQQH</sequence>
<feature type="region of interest" description="Disordered" evidence="4">
    <location>
        <begin position="1"/>
        <end position="22"/>
    </location>
</feature>
<name>A0ABP3JXQ0_9BACI</name>
<keyword evidence="5" id="KW-0167">Capsid protein</keyword>
<dbReference type="EMBL" id="BAAACZ010000018">
    <property type="protein sequence ID" value="GAA0466534.1"/>
    <property type="molecule type" value="Genomic_DNA"/>
</dbReference>
<keyword evidence="1" id="KW-0749">Sporulation</keyword>
<accession>A0ABP3JXQ0</accession>
<evidence type="ECO:0000256" key="3">
    <source>
        <dbReference type="ARBA" id="ARBA00024344"/>
    </source>
</evidence>
<gene>
    <name evidence="5" type="ORF">GCM10008935_23060</name>
</gene>
<dbReference type="Gene3D" id="1.20.1260.10">
    <property type="match status" value="1"/>
</dbReference>
<evidence type="ECO:0000256" key="2">
    <source>
        <dbReference type="ARBA" id="ARBA00024325"/>
    </source>
</evidence>
<dbReference type="Proteomes" id="UP001500740">
    <property type="component" value="Unassembled WGS sequence"/>
</dbReference>
<dbReference type="PANTHER" id="PTHR39183">
    <property type="entry name" value="SPORE COAT PROTEIN F-LIKE PROTEIN YHCQ"/>
    <property type="match status" value="1"/>
</dbReference>
<evidence type="ECO:0000313" key="5">
    <source>
        <dbReference type="EMBL" id="GAA0466534.1"/>
    </source>
</evidence>
<organism evidence="5 6">
    <name type="scientific">Alkalibacillus silvisoli</name>
    <dbReference type="NCBI Taxonomy" id="392823"/>
    <lineage>
        <taxon>Bacteria</taxon>
        <taxon>Bacillati</taxon>
        <taxon>Bacillota</taxon>
        <taxon>Bacilli</taxon>
        <taxon>Bacillales</taxon>
        <taxon>Bacillaceae</taxon>
        <taxon>Alkalibacillus</taxon>
    </lineage>
</organism>
<proteinExistence type="inferred from homology"/>